<organism evidence="2 3">
    <name type="scientific">Winogradskyella pulchriflava</name>
    <dbReference type="NCBI Taxonomy" id="1110688"/>
    <lineage>
        <taxon>Bacteria</taxon>
        <taxon>Pseudomonadati</taxon>
        <taxon>Bacteroidota</taxon>
        <taxon>Flavobacteriia</taxon>
        <taxon>Flavobacteriales</taxon>
        <taxon>Flavobacteriaceae</taxon>
        <taxon>Winogradskyella</taxon>
    </lineage>
</organism>
<keyword evidence="1" id="KW-0812">Transmembrane</keyword>
<evidence type="ECO:0000256" key="1">
    <source>
        <dbReference type="SAM" id="Phobius"/>
    </source>
</evidence>
<dbReference type="EMBL" id="JBHLTQ010000001">
    <property type="protein sequence ID" value="MFC0603694.1"/>
    <property type="molecule type" value="Genomic_DNA"/>
</dbReference>
<evidence type="ECO:0000313" key="3">
    <source>
        <dbReference type="Proteomes" id="UP001589832"/>
    </source>
</evidence>
<dbReference type="InterPro" id="IPR025250">
    <property type="entry name" value="DUF4199"/>
</dbReference>
<sequence length="154" mass="17097">MKNTIIRFGGYGLITGFVIFTLHLVFGIENLDYSTNEILGYISIFLSLSFIFFGIKHYRDRINNGVVSLGKAIVIGILISILVGLGIAIADFIYTKYINPSFFSNYEQQLIDQGKAEDIIKMTSTSAALFMLALVTIIGFIISLISGLILQRKN</sequence>
<reference evidence="2 3" key="1">
    <citation type="submission" date="2024-09" db="EMBL/GenBank/DDBJ databases">
        <authorList>
            <person name="Sun Q."/>
            <person name="Mori K."/>
        </authorList>
    </citation>
    <scope>NUCLEOTIDE SEQUENCE [LARGE SCALE GENOMIC DNA]</scope>
    <source>
        <strain evidence="2 3">NCAIM B.02481</strain>
    </source>
</reference>
<protein>
    <submittedName>
        <fullName evidence="2">DUF4199 domain-containing protein</fullName>
    </submittedName>
</protein>
<feature type="transmembrane region" description="Helical" evidence="1">
    <location>
        <begin position="5"/>
        <end position="26"/>
    </location>
</feature>
<evidence type="ECO:0000313" key="2">
    <source>
        <dbReference type="EMBL" id="MFC0603694.1"/>
    </source>
</evidence>
<feature type="transmembrane region" description="Helical" evidence="1">
    <location>
        <begin position="67"/>
        <end position="94"/>
    </location>
</feature>
<accession>A0ABV6Q607</accession>
<proteinExistence type="predicted"/>
<dbReference type="Proteomes" id="UP001589832">
    <property type="component" value="Unassembled WGS sequence"/>
</dbReference>
<keyword evidence="1" id="KW-0472">Membrane</keyword>
<dbReference type="Pfam" id="PF13858">
    <property type="entry name" value="DUF4199"/>
    <property type="match status" value="1"/>
</dbReference>
<feature type="transmembrane region" description="Helical" evidence="1">
    <location>
        <begin position="38"/>
        <end position="55"/>
    </location>
</feature>
<comment type="caution">
    <text evidence="2">The sequence shown here is derived from an EMBL/GenBank/DDBJ whole genome shotgun (WGS) entry which is preliminary data.</text>
</comment>
<name>A0ABV6Q607_9FLAO</name>
<keyword evidence="1" id="KW-1133">Transmembrane helix</keyword>
<gene>
    <name evidence="2" type="ORF">ACFFGA_03945</name>
</gene>
<dbReference type="RefSeq" id="WP_386059954.1">
    <property type="nucleotide sequence ID" value="NZ_JBHLTQ010000001.1"/>
</dbReference>
<feature type="transmembrane region" description="Helical" evidence="1">
    <location>
        <begin position="127"/>
        <end position="150"/>
    </location>
</feature>
<keyword evidence="3" id="KW-1185">Reference proteome</keyword>